<evidence type="ECO:0000313" key="1">
    <source>
        <dbReference type="EMBL" id="SEN66871.1"/>
    </source>
</evidence>
<evidence type="ECO:0000313" key="2">
    <source>
        <dbReference type="Proteomes" id="UP000199695"/>
    </source>
</evidence>
<dbReference type="Proteomes" id="UP000199695">
    <property type="component" value="Unassembled WGS sequence"/>
</dbReference>
<proteinExistence type="predicted"/>
<organism evidence="1 2">
    <name type="scientific">Lihuaxuella thermophila</name>
    <dbReference type="NCBI Taxonomy" id="1173111"/>
    <lineage>
        <taxon>Bacteria</taxon>
        <taxon>Bacillati</taxon>
        <taxon>Bacillota</taxon>
        <taxon>Bacilli</taxon>
        <taxon>Bacillales</taxon>
        <taxon>Thermoactinomycetaceae</taxon>
        <taxon>Lihuaxuella</taxon>
    </lineage>
</organism>
<protein>
    <submittedName>
        <fullName evidence="1">Sporulation-control protein</fullName>
    </submittedName>
</protein>
<keyword evidence="2" id="KW-1185">Reference proteome</keyword>
<sequence length="246" mass="27905">MVLFKSLASLGVGAARVDTRLTESQFYPGDVVRGEVLVRGGNSEQHIDDIYLYLVVDVSSNGKKSPCVIKKYQLSESFTIQPGEAKQIPFQVKLPMSLPMSSGSFPIYLKTGLDIKLGIDPTDTDKIEVFPTPLVQKVLKEIEDAGFILYKIHNEHDPDQKPYPFFQMFQFRPTGRYHGYLDALNVIFHVSEEDISMDVELVRSEKVLTSSFHWRYDDPNGTLSVNDQKMSADPILKIQEMLNRKI</sequence>
<dbReference type="PANTHER" id="PTHR40053:SF1">
    <property type="entry name" value="SPORULATION-CONTROL PROTEIN SPO0M"/>
    <property type="match status" value="1"/>
</dbReference>
<dbReference type="Pfam" id="PF07070">
    <property type="entry name" value="Spo0M"/>
    <property type="match status" value="1"/>
</dbReference>
<reference evidence="1 2" key="1">
    <citation type="submission" date="2016-10" db="EMBL/GenBank/DDBJ databases">
        <authorList>
            <person name="de Groot N.N."/>
        </authorList>
    </citation>
    <scope>NUCLEOTIDE SEQUENCE [LARGE SCALE GENOMIC DNA]</scope>
    <source>
        <strain evidence="1 2">DSM 46701</strain>
    </source>
</reference>
<gene>
    <name evidence="1" type="ORF">SAMN05444955_11750</name>
</gene>
<dbReference type="InterPro" id="IPR009776">
    <property type="entry name" value="Spore_0_M"/>
</dbReference>
<dbReference type="EMBL" id="FOCQ01000017">
    <property type="protein sequence ID" value="SEN66871.1"/>
    <property type="molecule type" value="Genomic_DNA"/>
</dbReference>
<dbReference type="OrthoDB" id="2987557at2"/>
<name>A0A1H8IEY6_9BACL</name>
<dbReference type="PANTHER" id="PTHR40053">
    <property type="entry name" value="SPORULATION-CONTROL PROTEIN SPO0M"/>
    <property type="match status" value="1"/>
</dbReference>
<accession>A0A1H8IEY6</accession>
<dbReference type="STRING" id="1173111.SAMN05444955_11750"/>
<dbReference type="RefSeq" id="WP_089972064.1">
    <property type="nucleotide sequence ID" value="NZ_FOCQ01000017.1"/>
</dbReference>
<dbReference type="AlphaFoldDB" id="A0A1H8IEY6"/>